<proteinExistence type="predicted"/>
<reference evidence="2" key="1">
    <citation type="submission" date="2021-03" db="EMBL/GenBank/DDBJ databases">
        <title>Draft genome sequence of rust myrtle Austropuccinia psidii MF-1, a brazilian biotype.</title>
        <authorList>
            <person name="Quecine M.C."/>
            <person name="Pachon D.M.R."/>
            <person name="Bonatelli M.L."/>
            <person name="Correr F.H."/>
            <person name="Franceschini L.M."/>
            <person name="Leite T.F."/>
            <person name="Margarido G.R.A."/>
            <person name="Almeida C.A."/>
            <person name="Ferrarezi J.A."/>
            <person name="Labate C.A."/>
        </authorList>
    </citation>
    <scope>NUCLEOTIDE SEQUENCE</scope>
    <source>
        <strain evidence="2">MF-1</strain>
    </source>
</reference>
<dbReference type="OrthoDB" id="2518964at2759"/>
<organism evidence="2 3">
    <name type="scientific">Austropuccinia psidii MF-1</name>
    <dbReference type="NCBI Taxonomy" id="1389203"/>
    <lineage>
        <taxon>Eukaryota</taxon>
        <taxon>Fungi</taxon>
        <taxon>Dikarya</taxon>
        <taxon>Basidiomycota</taxon>
        <taxon>Pucciniomycotina</taxon>
        <taxon>Pucciniomycetes</taxon>
        <taxon>Pucciniales</taxon>
        <taxon>Sphaerophragmiaceae</taxon>
        <taxon>Austropuccinia</taxon>
    </lineage>
</organism>
<dbReference type="EMBL" id="AVOT02038296">
    <property type="protein sequence ID" value="MBW0533153.1"/>
    <property type="molecule type" value="Genomic_DNA"/>
</dbReference>
<evidence type="ECO:0000313" key="2">
    <source>
        <dbReference type="EMBL" id="MBW0533153.1"/>
    </source>
</evidence>
<evidence type="ECO:0000256" key="1">
    <source>
        <dbReference type="SAM" id="MobiDB-lite"/>
    </source>
</evidence>
<dbReference type="AlphaFoldDB" id="A0A9Q3I9J1"/>
<feature type="region of interest" description="Disordered" evidence="1">
    <location>
        <begin position="229"/>
        <end position="251"/>
    </location>
</feature>
<comment type="caution">
    <text evidence="2">The sequence shown here is derived from an EMBL/GenBank/DDBJ whole genome shotgun (WGS) entry which is preliminary data.</text>
</comment>
<name>A0A9Q3I9J1_9BASI</name>
<gene>
    <name evidence="2" type="ORF">O181_072868</name>
</gene>
<accession>A0A9Q3I9J1</accession>
<evidence type="ECO:0000313" key="3">
    <source>
        <dbReference type="Proteomes" id="UP000765509"/>
    </source>
</evidence>
<dbReference type="Proteomes" id="UP000765509">
    <property type="component" value="Unassembled WGS sequence"/>
</dbReference>
<protein>
    <submittedName>
        <fullName evidence="2">Uncharacterized protein</fullName>
    </submittedName>
</protein>
<feature type="compositionally biased region" description="Basic and acidic residues" evidence="1">
    <location>
        <begin position="242"/>
        <end position="251"/>
    </location>
</feature>
<sequence length="251" mass="28783">MPKSQKIPDISSLNLELNSTIIAKADKQAELLHRFSLIAEIIQPRLSFDGENFNTWSRALINTWEDCFLGYTEYFDSSERDGDYQQNLIAMSFLRHSIERTLFQSITLRIRMPNARTCFRALKDRFNEISWSSIIHHASICFNPTDHSTDITSHAINVGEAIENQIGPMDSNLFNTLSLYFSVPQFQKQITNALDTRLAANPSLTVHSEDILDIVRQLISKQSKSDQHDGIQLSKINTQQKKNNESKKQHL</sequence>
<keyword evidence="3" id="KW-1185">Reference proteome</keyword>